<name>R2PV21_9ENTE</name>
<evidence type="ECO:0000313" key="2">
    <source>
        <dbReference type="Proteomes" id="UP000013782"/>
    </source>
</evidence>
<keyword evidence="2" id="KW-1185">Reference proteome</keyword>
<reference evidence="1 2" key="1">
    <citation type="submission" date="2013-02" db="EMBL/GenBank/DDBJ databases">
        <title>The Genome Sequence of Enterococcus pallens BAA-351.</title>
        <authorList>
            <consortium name="The Broad Institute Genome Sequencing Platform"/>
            <consortium name="The Broad Institute Genome Sequencing Center for Infectious Disease"/>
            <person name="Earl A.M."/>
            <person name="Gilmore M.S."/>
            <person name="Lebreton F."/>
            <person name="Walker B."/>
            <person name="Young S.K."/>
            <person name="Zeng Q."/>
            <person name="Gargeya S."/>
            <person name="Fitzgerald M."/>
            <person name="Haas B."/>
            <person name="Abouelleil A."/>
            <person name="Alvarado L."/>
            <person name="Arachchi H.M."/>
            <person name="Berlin A.M."/>
            <person name="Chapman S.B."/>
            <person name="Dewar J."/>
            <person name="Goldberg J."/>
            <person name="Griggs A."/>
            <person name="Gujja S."/>
            <person name="Hansen M."/>
            <person name="Howarth C."/>
            <person name="Imamovic A."/>
            <person name="Larimer J."/>
            <person name="McCowan C."/>
            <person name="Murphy C."/>
            <person name="Neiman D."/>
            <person name="Pearson M."/>
            <person name="Priest M."/>
            <person name="Roberts A."/>
            <person name="Saif S."/>
            <person name="Shea T."/>
            <person name="Sisk P."/>
            <person name="Sykes S."/>
            <person name="Wortman J."/>
            <person name="Nusbaum C."/>
            <person name="Birren B."/>
        </authorList>
    </citation>
    <scope>NUCLEOTIDE SEQUENCE [LARGE SCALE GENOMIC DNA]</scope>
    <source>
        <strain evidence="1 2">ATCC BAA-351</strain>
    </source>
</reference>
<gene>
    <name evidence="1" type="ORF">UAU_04210</name>
</gene>
<dbReference type="RefSeq" id="WP_010759154.1">
    <property type="nucleotide sequence ID" value="NZ_ASWD01000003.1"/>
</dbReference>
<comment type="caution">
    <text evidence="1">The sequence shown here is derived from an EMBL/GenBank/DDBJ whole genome shotgun (WGS) entry which is preliminary data.</text>
</comment>
<dbReference type="AlphaFoldDB" id="R2PV21"/>
<dbReference type="HOGENOM" id="CLU_1913828_0_0_9"/>
<accession>R2PV21</accession>
<proteinExistence type="predicted"/>
<dbReference type="STRING" id="160454.RV10_GL002685"/>
<protein>
    <submittedName>
        <fullName evidence="1">Uncharacterized protein</fullName>
    </submittedName>
</protein>
<dbReference type="EMBL" id="AJAQ01000045">
    <property type="protein sequence ID" value="EOH88392.1"/>
    <property type="molecule type" value="Genomic_DNA"/>
</dbReference>
<dbReference type="Proteomes" id="UP000013782">
    <property type="component" value="Unassembled WGS sequence"/>
</dbReference>
<organism evidence="1 2">
    <name type="scientific">Enterococcus pallens ATCC BAA-351</name>
    <dbReference type="NCBI Taxonomy" id="1158607"/>
    <lineage>
        <taxon>Bacteria</taxon>
        <taxon>Bacillati</taxon>
        <taxon>Bacillota</taxon>
        <taxon>Bacilli</taxon>
        <taxon>Lactobacillales</taxon>
        <taxon>Enterococcaceae</taxon>
        <taxon>Enterococcus</taxon>
    </lineage>
</organism>
<sequence>MITNLKEKTVLARVIMYEECEEIGCDIEYSEFESGNDLFENPTAGLSWFVEGVSVEQYNQTYWLEALVEGIEVFLTKDHLFADASKLVIDIIQLPSDILPELPLYPVDNIEVFLKKRIKDKRIQNLEISFFG</sequence>
<evidence type="ECO:0000313" key="1">
    <source>
        <dbReference type="EMBL" id="EOH88392.1"/>
    </source>
</evidence>
<dbReference type="PATRIC" id="fig|1158607.3.peg.4187"/>